<dbReference type="InterPro" id="IPR019646">
    <property type="entry name" value="Aminoglyc_AdlTrfase"/>
</dbReference>
<accession>A0A1H5PYZ3</accession>
<keyword evidence="1" id="KW-0808">Transferase</keyword>
<gene>
    <name evidence="1" type="ORF">SAMN04488561_6990</name>
</gene>
<proteinExistence type="predicted"/>
<dbReference type="Proteomes" id="UP000181980">
    <property type="component" value="Unassembled WGS sequence"/>
</dbReference>
<keyword evidence="1" id="KW-0548">Nucleotidyltransferase</keyword>
<evidence type="ECO:0000313" key="1">
    <source>
        <dbReference type="EMBL" id="SEF18919.1"/>
    </source>
</evidence>
<name>A0A1H5PYZ3_9ACTN</name>
<protein>
    <submittedName>
        <fullName evidence="1">Aminoglycoside-2''-adenylyltransferase</fullName>
    </submittedName>
</protein>
<sequence>MTTPDAHGAAQVAGIHAVVDVLRGAGVPAWLFGGWGLDARIGRITREHGDVELWVERPDGDRGAAALTDAGAVVLDTQPPEESREFSWNGLAFSTAYFDAHADGTFRPQGRWSDWVFPAGSFGDIPGHLGGRPVPAMSAAGMLAMKQQFPTLRNGGPWRPKDVRDIAALRELVGA</sequence>
<dbReference type="OrthoDB" id="9800567at2"/>
<evidence type="ECO:0000313" key="2">
    <source>
        <dbReference type="Proteomes" id="UP000181980"/>
    </source>
</evidence>
<dbReference type="EMBL" id="FNUC01000004">
    <property type="protein sequence ID" value="SEF18919.1"/>
    <property type="molecule type" value="Genomic_DNA"/>
</dbReference>
<organism evidence="1 2">
    <name type="scientific">Jiangella alba</name>
    <dbReference type="NCBI Taxonomy" id="561176"/>
    <lineage>
        <taxon>Bacteria</taxon>
        <taxon>Bacillati</taxon>
        <taxon>Actinomycetota</taxon>
        <taxon>Actinomycetes</taxon>
        <taxon>Jiangellales</taxon>
        <taxon>Jiangellaceae</taxon>
        <taxon>Jiangella</taxon>
    </lineage>
</organism>
<dbReference type="GO" id="GO:0016779">
    <property type="term" value="F:nucleotidyltransferase activity"/>
    <property type="evidence" value="ECO:0007669"/>
    <property type="project" value="UniProtKB-KW"/>
</dbReference>
<reference evidence="2" key="1">
    <citation type="submission" date="2016-10" db="EMBL/GenBank/DDBJ databases">
        <authorList>
            <person name="Varghese N."/>
            <person name="Submissions S."/>
        </authorList>
    </citation>
    <scope>NUCLEOTIDE SEQUENCE [LARGE SCALE GENOMIC DNA]</scope>
    <source>
        <strain evidence="2">DSM 45237</strain>
    </source>
</reference>
<keyword evidence="2" id="KW-1185">Reference proteome</keyword>
<dbReference type="Gene3D" id="3.30.460.40">
    <property type="match status" value="1"/>
</dbReference>
<dbReference type="RefSeq" id="WP_069111330.1">
    <property type="nucleotide sequence ID" value="NZ_FNUC01000004.1"/>
</dbReference>
<dbReference type="Pfam" id="PF10706">
    <property type="entry name" value="Aminoglyc_resit"/>
    <property type="match status" value="1"/>
</dbReference>
<dbReference type="AlphaFoldDB" id="A0A1H5PYZ3"/>